<sequence length="272" mass="30651">MAMSTDPYKVYTVSPIPGAETLPDGTKAVDAKDWVKDLDLETVTKMHQTRNEKIKVLVLYGSLRERSFSKLMAFEAARILDRIGCEVRVYDPMGLPVKDDVQHDHPKVQELRNLSIWSEAQFWCSPEQHGNITAVMKNQIDWIPLSTGSVRPTQGRILGFAQVNGGSQSFNTVNTLRILGRWMRMFVIPNQSSLPLAWKSFTPGGKLKPSGNRDRLVDVCEELVKVSMIIGPHMDLLNDRFSEREETKAKGRLLTQAEKEAEKDKVVPTATD</sequence>
<protein>
    <submittedName>
        <fullName evidence="1">Uncharacterized protein</fullName>
    </submittedName>
</protein>
<dbReference type="Proteomes" id="UP001230649">
    <property type="component" value="Unassembled WGS sequence"/>
</dbReference>
<evidence type="ECO:0000313" key="1">
    <source>
        <dbReference type="EMBL" id="KAJ9108192.1"/>
    </source>
</evidence>
<accession>A0ACC2WAU6</accession>
<reference evidence="1" key="1">
    <citation type="submission" date="2023-04" db="EMBL/GenBank/DDBJ databases">
        <title>Draft Genome sequencing of Naganishia species isolated from polar environments using Oxford Nanopore Technology.</title>
        <authorList>
            <person name="Leo P."/>
            <person name="Venkateswaran K."/>
        </authorList>
    </citation>
    <scope>NUCLEOTIDE SEQUENCE</scope>
    <source>
        <strain evidence="1">MNA-CCFEE 5262</strain>
    </source>
</reference>
<organism evidence="1 2">
    <name type="scientific">Naganishia adeliensis</name>
    <dbReference type="NCBI Taxonomy" id="92952"/>
    <lineage>
        <taxon>Eukaryota</taxon>
        <taxon>Fungi</taxon>
        <taxon>Dikarya</taxon>
        <taxon>Basidiomycota</taxon>
        <taxon>Agaricomycotina</taxon>
        <taxon>Tremellomycetes</taxon>
        <taxon>Filobasidiales</taxon>
        <taxon>Filobasidiaceae</taxon>
        <taxon>Naganishia</taxon>
    </lineage>
</organism>
<evidence type="ECO:0000313" key="2">
    <source>
        <dbReference type="Proteomes" id="UP001230649"/>
    </source>
</evidence>
<comment type="caution">
    <text evidence="1">The sequence shown here is derived from an EMBL/GenBank/DDBJ whole genome shotgun (WGS) entry which is preliminary data.</text>
</comment>
<gene>
    <name evidence="1" type="ORF">QFC20_003555</name>
</gene>
<dbReference type="EMBL" id="JASBWS010000033">
    <property type="protein sequence ID" value="KAJ9108192.1"/>
    <property type="molecule type" value="Genomic_DNA"/>
</dbReference>
<name>A0ACC2WAU6_9TREE</name>
<proteinExistence type="predicted"/>
<keyword evidence="2" id="KW-1185">Reference proteome</keyword>